<keyword evidence="1" id="KW-0732">Signal</keyword>
<dbReference type="EMBL" id="CP000319">
    <property type="protein sequence ID" value="ABE64520.1"/>
    <property type="molecule type" value="Genomic_DNA"/>
</dbReference>
<name>Q1QGX7_NITHX</name>
<gene>
    <name evidence="2" type="ordered locus">Nham_3810</name>
</gene>
<organism evidence="2 3">
    <name type="scientific">Nitrobacter hamburgensis (strain DSM 10229 / NCIMB 13809 / X14)</name>
    <dbReference type="NCBI Taxonomy" id="323097"/>
    <lineage>
        <taxon>Bacteria</taxon>
        <taxon>Pseudomonadati</taxon>
        <taxon>Pseudomonadota</taxon>
        <taxon>Alphaproteobacteria</taxon>
        <taxon>Hyphomicrobiales</taxon>
        <taxon>Nitrobacteraceae</taxon>
        <taxon>Nitrobacter</taxon>
    </lineage>
</organism>
<accession>Q1QGX7</accession>
<reference evidence="2 3" key="1">
    <citation type="submission" date="2006-03" db="EMBL/GenBank/DDBJ databases">
        <title>Complete sequence of chromosome of Nitrobacter hamburgensis X14.</title>
        <authorList>
            <consortium name="US DOE Joint Genome Institute"/>
            <person name="Copeland A."/>
            <person name="Lucas S."/>
            <person name="Lapidus A."/>
            <person name="Barry K."/>
            <person name="Detter J.C."/>
            <person name="Glavina del Rio T."/>
            <person name="Hammon N."/>
            <person name="Israni S."/>
            <person name="Dalin E."/>
            <person name="Tice H."/>
            <person name="Pitluck S."/>
            <person name="Chain P."/>
            <person name="Malfatti S."/>
            <person name="Shin M."/>
            <person name="Vergez L."/>
            <person name="Schmutz J."/>
            <person name="Larimer F."/>
            <person name="Land M."/>
            <person name="Hauser L."/>
            <person name="Kyrpides N."/>
            <person name="Ivanova N."/>
            <person name="Ward B."/>
            <person name="Arp D."/>
            <person name="Klotz M."/>
            <person name="Stein L."/>
            <person name="O'Mullan G."/>
            <person name="Starkenburg S."/>
            <person name="Sayavedra L."/>
            <person name="Poret-Peterson A.T."/>
            <person name="Gentry M.E."/>
            <person name="Bruce D."/>
            <person name="Richardson P."/>
        </authorList>
    </citation>
    <scope>NUCLEOTIDE SEQUENCE [LARGE SCALE GENOMIC DNA]</scope>
    <source>
        <strain evidence="3">DSM 10229 / NCIMB 13809 / X14</strain>
    </source>
</reference>
<evidence type="ECO:0000313" key="2">
    <source>
        <dbReference type="EMBL" id="ABE64520.1"/>
    </source>
</evidence>
<evidence type="ECO:0000256" key="1">
    <source>
        <dbReference type="SAM" id="SignalP"/>
    </source>
</evidence>
<dbReference type="eggNOG" id="ENOG5032HPF">
    <property type="taxonomic scope" value="Bacteria"/>
</dbReference>
<protein>
    <submittedName>
        <fullName evidence="2">Uncharacterized protein</fullName>
    </submittedName>
</protein>
<dbReference type="AlphaFoldDB" id="Q1QGX7"/>
<feature type="chain" id="PRO_5004196110" evidence="1">
    <location>
        <begin position="25"/>
        <end position="110"/>
    </location>
</feature>
<proteinExistence type="predicted"/>
<dbReference type="KEGG" id="nha:Nham_3810"/>
<feature type="signal peptide" evidence="1">
    <location>
        <begin position="1"/>
        <end position="24"/>
    </location>
</feature>
<evidence type="ECO:0000313" key="3">
    <source>
        <dbReference type="Proteomes" id="UP000001953"/>
    </source>
</evidence>
<keyword evidence="3" id="KW-1185">Reference proteome</keyword>
<dbReference type="HOGENOM" id="CLU_134429_1_0_5"/>
<dbReference type="STRING" id="323097.Nham_3810"/>
<dbReference type="Proteomes" id="UP000001953">
    <property type="component" value="Chromosome"/>
</dbReference>
<sequence length="110" mass="11643">MRNLGFNTIALLALAGGAFTPAVGQQTLPNSSIPLSFGMDAGQVSQALGVPLNYVRGRPGDELYLAIPNVKGSALASRSDGLYLQFRRGQLKGWKGDWGTIRPSVDGTRP</sequence>
<dbReference type="OrthoDB" id="8139376at2"/>
<dbReference type="RefSeq" id="WP_011512152.1">
    <property type="nucleotide sequence ID" value="NC_007964.1"/>
</dbReference>